<organism evidence="2 3">
    <name type="scientific">Rhodopirellula europaea 6C</name>
    <dbReference type="NCBI Taxonomy" id="1263867"/>
    <lineage>
        <taxon>Bacteria</taxon>
        <taxon>Pseudomonadati</taxon>
        <taxon>Planctomycetota</taxon>
        <taxon>Planctomycetia</taxon>
        <taxon>Pirellulales</taxon>
        <taxon>Pirellulaceae</taxon>
        <taxon>Rhodopirellula</taxon>
    </lineage>
</organism>
<feature type="transmembrane region" description="Helical" evidence="1">
    <location>
        <begin position="21"/>
        <end position="40"/>
    </location>
</feature>
<sequence>MPNCRTVGHMEKPAQISPSQWWLPASVAIAGCLVSVGVAWLNSRVLTLTFFGTIASLCLGLLLMRWRENRSRDPTLLETPFFLAHDAEVFKRYRAISRQMLRVSGRVEPNYRKSALRELDVAVEKLTEIGDGKIVFQGTEAWRLVYEQLLRDPSVLVYRSVALVKNTSYWQDGAGLQSMQLNFDLIARSVVTIERTVIVTNELWPPDDDLPTEMLRQWIHEQSVNGVYIRLVRKSDLLDEPELLRDIGIYGFTATGTQEFDDSDRRTSKFTLDFDFDSVRAAESNWNRLNVYATPYAEILDRFSLGE</sequence>
<evidence type="ECO:0000313" key="3">
    <source>
        <dbReference type="Proteomes" id="UP000011529"/>
    </source>
</evidence>
<dbReference type="PROSITE" id="PS51257">
    <property type="entry name" value="PROKAR_LIPOPROTEIN"/>
    <property type="match status" value="1"/>
</dbReference>
<feature type="transmembrane region" description="Helical" evidence="1">
    <location>
        <begin position="46"/>
        <end position="64"/>
    </location>
</feature>
<protein>
    <submittedName>
        <fullName evidence="2">Membrane protein</fullName>
    </submittedName>
</protein>
<evidence type="ECO:0000256" key="1">
    <source>
        <dbReference type="SAM" id="Phobius"/>
    </source>
</evidence>
<gene>
    <name evidence="2" type="ORF">RE6C_02843</name>
</gene>
<keyword evidence="3" id="KW-1185">Reference proteome</keyword>
<keyword evidence="1" id="KW-1133">Transmembrane helix</keyword>
<accession>M2B427</accession>
<comment type="caution">
    <text evidence="2">The sequence shown here is derived from an EMBL/GenBank/DDBJ whole genome shotgun (WGS) entry which is preliminary data.</text>
</comment>
<proteinExistence type="predicted"/>
<reference evidence="2" key="1">
    <citation type="submission" date="2012-11" db="EMBL/GenBank/DDBJ databases">
        <title>Permanent draft genomes of Rhodopirellula europaea strain SH398 and 6C.</title>
        <authorList>
            <person name="Richter M."/>
            <person name="Richter-Heitmann T."/>
            <person name="Frank C."/>
            <person name="Harder J."/>
            <person name="Glockner F.O."/>
        </authorList>
    </citation>
    <scope>NUCLEOTIDE SEQUENCE</scope>
    <source>
        <strain evidence="2">6C</strain>
    </source>
</reference>
<name>M2B427_9BACT</name>
<dbReference type="EMBL" id="ANMO01000120">
    <property type="protein sequence ID" value="EMB16478.1"/>
    <property type="molecule type" value="Genomic_DNA"/>
</dbReference>
<dbReference type="Proteomes" id="UP000011529">
    <property type="component" value="Unassembled WGS sequence"/>
</dbReference>
<evidence type="ECO:0000313" key="2">
    <source>
        <dbReference type="EMBL" id="EMB16478.1"/>
    </source>
</evidence>
<keyword evidence="1" id="KW-0472">Membrane</keyword>
<keyword evidence="1" id="KW-0812">Transmembrane</keyword>
<dbReference type="AlphaFoldDB" id="M2B427"/>
<reference evidence="2" key="2">
    <citation type="journal article" date="2013" name="Mar. Genomics">
        <title>Expression of sulfatases in Rhodopirellula baltica and the diversity of sulfatases in the genus Rhodopirellula.</title>
        <authorList>
            <person name="Wegner C.E."/>
            <person name="Richter-Heitmann T."/>
            <person name="Klindworth A."/>
            <person name="Klockow C."/>
            <person name="Richter M."/>
            <person name="Achstetter T."/>
            <person name="Glockner F.O."/>
            <person name="Harder J."/>
        </authorList>
    </citation>
    <scope>NUCLEOTIDE SEQUENCE [LARGE SCALE GENOMIC DNA]</scope>
    <source>
        <strain evidence="2">6C</strain>
    </source>
</reference>
<dbReference type="PATRIC" id="fig|1263867.3.peg.3038"/>